<dbReference type="STRING" id="885272.JonanDRAFT_0817"/>
<organism evidence="1 2">
    <name type="scientific">Jonquetella anthropi DSM 22815</name>
    <dbReference type="NCBI Taxonomy" id="885272"/>
    <lineage>
        <taxon>Bacteria</taxon>
        <taxon>Thermotogati</taxon>
        <taxon>Synergistota</taxon>
        <taxon>Synergistia</taxon>
        <taxon>Synergistales</taxon>
        <taxon>Dethiosulfovibrionaceae</taxon>
        <taxon>Jonquetella</taxon>
    </lineage>
</organism>
<dbReference type="AlphaFoldDB" id="H0UKI6"/>
<dbReference type="SUPFAM" id="SSF53697">
    <property type="entry name" value="SIS domain"/>
    <property type="match status" value="1"/>
</dbReference>
<dbReference type="GO" id="GO:0016853">
    <property type="term" value="F:isomerase activity"/>
    <property type="evidence" value="ECO:0007669"/>
    <property type="project" value="UniProtKB-KW"/>
</dbReference>
<proteinExistence type="predicted"/>
<dbReference type="HOGENOM" id="CLU_1459487_0_0_0"/>
<gene>
    <name evidence="1" type="ORF">JonanDRAFT_0817</name>
</gene>
<dbReference type="GO" id="GO:0097367">
    <property type="term" value="F:carbohydrate derivative binding"/>
    <property type="evidence" value="ECO:0007669"/>
    <property type="project" value="InterPro"/>
</dbReference>
<keyword evidence="1" id="KW-0413">Isomerase</keyword>
<sequence length="185" mass="19900">MEAVSKFLEVLTESVNLLVSLQGADGQIAKAARILSDALASGRRIFLAGERKDQPLARLVKSHWEESLLGTSVPNVSPFCLISTSDEILARDELAAEASQGDVLVLLAASRPSPRLTELTVASRELGMVAFCVTGADQWLLGGMCDAIVQVPTGDSHRASEMILFVCHCLADEAKDEERVGKHDR</sequence>
<dbReference type="Gene3D" id="3.40.50.10490">
    <property type="entry name" value="Glucose-6-phosphate isomerase like protein, domain 1"/>
    <property type="match status" value="1"/>
</dbReference>
<accession>H0UKI6</accession>
<evidence type="ECO:0000313" key="2">
    <source>
        <dbReference type="Proteomes" id="UP000003806"/>
    </source>
</evidence>
<dbReference type="InterPro" id="IPR046348">
    <property type="entry name" value="SIS_dom_sf"/>
</dbReference>
<evidence type="ECO:0000313" key="1">
    <source>
        <dbReference type="EMBL" id="EHM13195.1"/>
    </source>
</evidence>
<keyword evidence="2" id="KW-1185">Reference proteome</keyword>
<dbReference type="GO" id="GO:1901135">
    <property type="term" value="P:carbohydrate derivative metabolic process"/>
    <property type="evidence" value="ECO:0007669"/>
    <property type="project" value="InterPro"/>
</dbReference>
<name>H0UKI6_9BACT</name>
<dbReference type="EMBL" id="CM001376">
    <property type="protein sequence ID" value="EHM13195.1"/>
    <property type="molecule type" value="Genomic_DNA"/>
</dbReference>
<reference evidence="1 2" key="1">
    <citation type="submission" date="2011-11" db="EMBL/GenBank/DDBJ databases">
        <title>The Noncontiguous Finished genome of Jonquetella anthropi DSM 22815.</title>
        <authorList>
            <consortium name="US DOE Joint Genome Institute (JGI-PGF)"/>
            <person name="Lucas S."/>
            <person name="Copeland A."/>
            <person name="Lapidus A."/>
            <person name="Glavina del Rio T."/>
            <person name="Dalin E."/>
            <person name="Tice H."/>
            <person name="Bruce D."/>
            <person name="Goodwin L."/>
            <person name="Pitluck S."/>
            <person name="Peters L."/>
            <person name="Mikhailova N."/>
            <person name="Held B."/>
            <person name="Kyrpides N."/>
            <person name="Mavromatis K."/>
            <person name="Ivanova N."/>
            <person name="Markowitz V."/>
            <person name="Cheng J.-F."/>
            <person name="Hugenholtz P."/>
            <person name="Woyke T."/>
            <person name="Wu D."/>
            <person name="Gronow S."/>
            <person name="Wellnitz S."/>
            <person name="Brambilla E."/>
            <person name="Klenk H.-P."/>
            <person name="Eisen J.A."/>
        </authorList>
    </citation>
    <scope>NUCLEOTIDE SEQUENCE [LARGE SCALE GENOMIC DNA]</scope>
    <source>
        <strain evidence="1 2">DSM 22815</strain>
    </source>
</reference>
<protein>
    <submittedName>
        <fullName evidence="1">Phosphoheptose isomerase</fullName>
    </submittedName>
</protein>
<dbReference type="Proteomes" id="UP000003806">
    <property type="component" value="Chromosome"/>
</dbReference>